<protein>
    <submittedName>
        <fullName evidence="1">Uncharacterized protein</fullName>
    </submittedName>
</protein>
<gene>
    <name evidence="1" type="ORF">JOF46_000179</name>
</gene>
<keyword evidence="2" id="KW-1185">Reference proteome</keyword>
<organism evidence="1 2">
    <name type="scientific">Paeniglutamicibacter psychrophenolicus</name>
    <dbReference type="NCBI Taxonomy" id="257454"/>
    <lineage>
        <taxon>Bacteria</taxon>
        <taxon>Bacillati</taxon>
        <taxon>Actinomycetota</taxon>
        <taxon>Actinomycetes</taxon>
        <taxon>Micrococcales</taxon>
        <taxon>Micrococcaceae</taxon>
        <taxon>Paeniglutamicibacter</taxon>
    </lineage>
</organism>
<name>A0ABS4W7T5_9MICC</name>
<dbReference type="EMBL" id="JAGIOE010000001">
    <property type="protein sequence ID" value="MBP2372267.1"/>
    <property type="molecule type" value="Genomic_DNA"/>
</dbReference>
<proteinExistence type="predicted"/>
<sequence length="78" mass="8890">MTTSTDAFNVQSAFDNRAGARHLARKRTARTTAAAHAAPRRRLIFGPLLVFSPRQEEMLRENRERAWLELHSVVAGRF</sequence>
<comment type="caution">
    <text evidence="1">The sequence shown here is derived from an EMBL/GenBank/DDBJ whole genome shotgun (WGS) entry which is preliminary data.</text>
</comment>
<evidence type="ECO:0000313" key="1">
    <source>
        <dbReference type="EMBL" id="MBP2372267.1"/>
    </source>
</evidence>
<dbReference type="Proteomes" id="UP000766570">
    <property type="component" value="Unassembled WGS sequence"/>
</dbReference>
<dbReference type="RefSeq" id="WP_209905606.1">
    <property type="nucleotide sequence ID" value="NZ_BAAAMI010000009.1"/>
</dbReference>
<accession>A0ABS4W7T5</accession>
<evidence type="ECO:0000313" key="2">
    <source>
        <dbReference type="Proteomes" id="UP000766570"/>
    </source>
</evidence>
<reference evidence="1 2" key="1">
    <citation type="submission" date="2021-03" db="EMBL/GenBank/DDBJ databases">
        <title>Sequencing the genomes of 1000 actinobacteria strains.</title>
        <authorList>
            <person name="Klenk H.-P."/>
        </authorList>
    </citation>
    <scope>NUCLEOTIDE SEQUENCE [LARGE SCALE GENOMIC DNA]</scope>
    <source>
        <strain evidence="1 2">DSM 15454</strain>
    </source>
</reference>